<dbReference type="Gene3D" id="3.30.457.10">
    <property type="entry name" value="Copper amine oxidase-like, N-terminal domain"/>
    <property type="match status" value="1"/>
</dbReference>
<dbReference type="InterPro" id="IPR036582">
    <property type="entry name" value="Mao_N_sf"/>
</dbReference>
<dbReference type="EMBL" id="BMFT01000001">
    <property type="protein sequence ID" value="GGH18552.1"/>
    <property type="molecule type" value="Genomic_DNA"/>
</dbReference>
<feature type="signal peptide" evidence="4">
    <location>
        <begin position="1"/>
        <end position="23"/>
    </location>
</feature>
<feature type="chain" id="PRO_5045158006" description="Copper amine oxidase-like N-terminal domain-containing protein" evidence="4">
    <location>
        <begin position="24"/>
        <end position="727"/>
    </location>
</feature>
<dbReference type="PANTHER" id="PTHR36108">
    <property type="entry name" value="COLOSSIN-B-RELATED"/>
    <property type="match status" value="1"/>
</dbReference>
<keyword evidence="2" id="KW-0964">Secreted</keyword>
<evidence type="ECO:0000313" key="7">
    <source>
        <dbReference type="Proteomes" id="UP000659344"/>
    </source>
</evidence>
<dbReference type="InterPro" id="IPR008969">
    <property type="entry name" value="CarboxyPept-like_regulatory"/>
</dbReference>
<feature type="domain" description="Copper amine oxidase-like N-terminal" evidence="5">
    <location>
        <begin position="32"/>
        <end position="138"/>
    </location>
</feature>
<evidence type="ECO:0000256" key="4">
    <source>
        <dbReference type="SAM" id="SignalP"/>
    </source>
</evidence>
<proteinExistence type="inferred from homology"/>
<dbReference type="Gene3D" id="2.60.40.1120">
    <property type="entry name" value="Carboxypeptidase-like, regulatory domain"/>
    <property type="match status" value="1"/>
</dbReference>
<name>A0ABQ1YBU6_9BACL</name>
<evidence type="ECO:0000256" key="3">
    <source>
        <dbReference type="ARBA" id="ARBA00022729"/>
    </source>
</evidence>
<comment type="caution">
    <text evidence="6">The sequence shown here is derived from an EMBL/GenBank/DDBJ whole genome shotgun (WGS) entry which is preliminary data.</text>
</comment>
<dbReference type="SUPFAM" id="SSF49464">
    <property type="entry name" value="Carboxypeptidase regulatory domain-like"/>
    <property type="match status" value="2"/>
</dbReference>
<dbReference type="RefSeq" id="WP_188537220.1">
    <property type="nucleotide sequence ID" value="NZ_BMFT01000001.1"/>
</dbReference>
<reference evidence="7" key="1">
    <citation type="journal article" date="2019" name="Int. J. Syst. Evol. Microbiol.">
        <title>The Global Catalogue of Microorganisms (GCM) 10K type strain sequencing project: providing services to taxonomists for standard genome sequencing and annotation.</title>
        <authorList>
            <consortium name="The Broad Institute Genomics Platform"/>
            <consortium name="The Broad Institute Genome Sequencing Center for Infectious Disease"/>
            <person name="Wu L."/>
            <person name="Ma J."/>
        </authorList>
    </citation>
    <scope>NUCLEOTIDE SEQUENCE [LARGE SCALE GENOMIC DNA]</scope>
    <source>
        <strain evidence="7">CGMCC 1.12769</strain>
    </source>
</reference>
<dbReference type="PANTHER" id="PTHR36108:SF13">
    <property type="entry name" value="COLOSSIN-B-RELATED"/>
    <property type="match status" value="1"/>
</dbReference>
<keyword evidence="3 4" id="KW-0732">Signal</keyword>
<comment type="similarity">
    <text evidence="1">Belongs to the serine-aspartate repeat-containing protein (SDr) family.</text>
</comment>
<dbReference type="Pfam" id="PF13620">
    <property type="entry name" value="CarboxypepD_reg"/>
    <property type="match status" value="1"/>
</dbReference>
<sequence>MKIKMAVIIFCLVGMFFTFTSVAASQSVVIKFDGHILELKQEAFIENGSVMVPIRGVFEQVGIKVQWDGKDQTVTTTSKNQKIVLKMGSVTGYVNDKEFLLNSPPIIKNNSTYVPLRFLISHSGFLVNWDQKSKTVSISAPSSSNTTINASDQSVYFPTQANTKKYPEVKGQVLDSTGKPVSGATVYFYYLSGVSEDYSITTLQDGTFTISELQPGTEYLTIAYPPKGHADNNSESINFRYEGKNEQLPIISLQAVQVTGEVILNPNDAISGEISILLYEIQPDGSYDKIFNSPIDEENKYKLSGLTVGREYVIFADLFDEYNSKFSILDITSGNNRFVYQADNPNRDLILSKPAENPYIQLLGSEGTSVKDSNIMIQARDSSGKFYSTQSTEDGNYMIQDLKPGTTFTISVQIIGKNKYKAPAPITVTYQSGKLNLGVIKLLDQAPPQVTGKVLDEQGRAITRFTIFIREMNTREEFSLNWSDPNGEFTLNDLQPGHRYQVEIDNDRNIHLPISDDDYVKPPKYEFIYDSKMTTIPTFITPKIQMIGRVIEPNGTPLNAYSRLYDSNGVLISEFTPRLDRQFAIGGMKAGQRYRIDFVLTRVNNLGNNLPELYSYTFVYQPSMTRFDDIVFDFDKKSPGEFMAVKGKVVDNKGNPIPDVFVRADHNSNGEIVNKIVKTNSGGEYVFYFSEPTQGEIYMLGNDDISSKVPFSIVDRDISVSTLIYSR</sequence>
<dbReference type="InterPro" id="IPR012854">
    <property type="entry name" value="Cu_amine_oxidase-like_N"/>
</dbReference>
<gene>
    <name evidence="6" type="ORF">GCM10008013_14580</name>
</gene>
<evidence type="ECO:0000313" key="6">
    <source>
        <dbReference type="EMBL" id="GGH18552.1"/>
    </source>
</evidence>
<dbReference type="Pfam" id="PF07833">
    <property type="entry name" value="Cu_amine_oxidN1"/>
    <property type="match status" value="1"/>
</dbReference>
<evidence type="ECO:0000256" key="2">
    <source>
        <dbReference type="ARBA" id="ARBA00022525"/>
    </source>
</evidence>
<dbReference type="Proteomes" id="UP000659344">
    <property type="component" value="Unassembled WGS sequence"/>
</dbReference>
<organism evidence="6 7">
    <name type="scientific">Paenibacillus segetis</name>
    <dbReference type="NCBI Taxonomy" id="1325360"/>
    <lineage>
        <taxon>Bacteria</taxon>
        <taxon>Bacillati</taxon>
        <taxon>Bacillota</taxon>
        <taxon>Bacilli</taxon>
        <taxon>Bacillales</taxon>
        <taxon>Paenibacillaceae</taxon>
        <taxon>Paenibacillus</taxon>
    </lineage>
</organism>
<evidence type="ECO:0000256" key="1">
    <source>
        <dbReference type="ARBA" id="ARBA00007257"/>
    </source>
</evidence>
<keyword evidence="7" id="KW-1185">Reference proteome</keyword>
<protein>
    <recommendedName>
        <fullName evidence="5">Copper amine oxidase-like N-terminal domain-containing protein</fullName>
    </recommendedName>
</protein>
<accession>A0ABQ1YBU6</accession>
<dbReference type="SUPFAM" id="SSF55383">
    <property type="entry name" value="Copper amine oxidase, domain N"/>
    <property type="match status" value="1"/>
</dbReference>
<evidence type="ECO:0000259" key="5">
    <source>
        <dbReference type="Pfam" id="PF07833"/>
    </source>
</evidence>